<dbReference type="InterPro" id="IPR050593">
    <property type="entry name" value="LovG"/>
</dbReference>
<dbReference type="EMBL" id="JAGXEW010000026">
    <property type="protein sequence ID" value="KAK1157527.1"/>
    <property type="molecule type" value="Genomic_DNA"/>
</dbReference>
<evidence type="ECO:0000313" key="11">
    <source>
        <dbReference type="EMBL" id="KAK1157527.1"/>
    </source>
</evidence>
<protein>
    <recommendedName>
        <fullName evidence="2">Esterase OVCA2</fullName>
        <ecNumber evidence="5">3.1.1.1</ecNumber>
    </recommendedName>
    <alternativeName>
        <fullName evidence="8">OVCA2 serine hydrolase domain-containing protein</fullName>
    </alternativeName>
</protein>
<reference evidence="11" key="1">
    <citation type="submission" date="2022-02" db="EMBL/GenBank/DDBJ databases">
        <title>Atlantic sturgeon de novo genome assembly.</title>
        <authorList>
            <person name="Stock M."/>
            <person name="Klopp C."/>
            <person name="Guiguen Y."/>
            <person name="Cabau C."/>
            <person name="Parinello H."/>
            <person name="Santidrian Yebra-Pimentel E."/>
            <person name="Kuhl H."/>
            <person name="Dirks R.P."/>
            <person name="Guessner J."/>
            <person name="Wuertz S."/>
            <person name="Du K."/>
            <person name="Schartl M."/>
        </authorList>
    </citation>
    <scope>NUCLEOTIDE SEQUENCE</scope>
    <source>
        <strain evidence="11">STURGEONOMICS-FGT-2020</strain>
        <tissue evidence="11">Whole blood</tissue>
    </source>
</reference>
<evidence type="ECO:0000256" key="9">
    <source>
        <dbReference type="SAM" id="MobiDB-lite"/>
    </source>
</evidence>
<evidence type="ECO:0000256" key="1">
    <source>
        <dbReference type="ARBA" id="ARBA00005863"/>
    </source>
</evidence>
<keyword evidence="4" id="KW-0378">Hydrolase</keyword>
<evidence type="ECO:0000256" key="3">
    <source>
        <dbReference type="ARBA" id="ARBA00022487"/>
    </source>
</evidence>
<dbReference type="SUPFAM" id="SSF53474">
    <property type="entry name" value="alpha/beta-Hydrolases"/>
    <property type="match status" value="1"/>
</dbReference>
<dbReference type="EC" id="3.1.1.1" evidence="5"/>
<dbReference type="GO" id="GO:0106435">
    <property type="term" value="F:carboxylesterase activity"/>
    <property type="evidence" value="ECO:0007669"/>
    <property type="project" value="UniProtKB-EC"/>
</dbReference>
<dbReference type="GO" id="GO:0005634">
    <property type="term" value="C:nucleus"/>
    <property type="evidence" value="ECO:0007669"/>
    <property type="project" value="TreeGrafter"/>
</dbReference>
<sequence length="234" mass="25646">MTSSPPGRLRILCVHGYRQNGSAFRERTGALRKALKKHAELVYITAPLRVTDPALQQQPAGGSQAVEPDSQTEDPRGWWFSNAQERSFHAGESCQSSLGLEESLEAVRRVVREQGPFDGILGFSQGAALVAMICALQGQAGDAQGPFSFRFAVLIAGFRSVCEEHARFYTTPVSMPTLHVFGETDRVIPDHMSRELVSGFQNPQVLTHTGGHFVPAAAPQKKVYCQFLDTFISK</sequence>
<dbReference type="PANTHER" id="PTHR48070:SF6">
    <property type="entry name" value="ESTERASE OVCA2"/>
    <property type="match status" value="1"/>
</dbReference>
<dbReference type="AlphaFoldDB" id="A0AAD8CTF0"/>
<dbReference type="Pfam" id="PF03959">
    <property type="entry name" value="FSH1"/>
    <property type="match status" value="1"/>
</dbReference>
<keyword evidence="3" id="KW-0719">Serine esterase</keyword>
<dbReference type="FunFam" id="3.40.50.1820:FF:000073">
    <property type="entry name" value="esterase OVCA2 isoform X6"/>
    <property type="match status" value="1"/>
</dbReference>
<evidence type="ECO:0000256" key="2">
    <source>
        <dbReference type="ARBA" id="ARBA00021974"/>
    </source>
</evidence>
<evidence type="ECO:0000256" key="8">
    <source>
        <dbReference type="ARBA" id="ARBA00093679"/>
    </source>
</evidence>
<dbReference type="InterPro" id="IPR029058">
    <property type="entry name" value="AB_hydrolase_fold"/>
</dbReference>
<dbReference type="PANTHER" id="PTHR48070">
    <property type="entry name" value="ESTERASE OVCA2"/>
    <property type="match status" value="1"/>
</dbReference>
<feature type="domain" description="Serine hydrolase" evidence="10">
    <location>
        <begin position="9"/>
        <end position="222"/>
    </location>
</feature>
<dbReference type="GO" id="GO:0032526">
    <property type="term" value="P:response to retinoic acid"/>
    <property type="evidence" value="ECO:0007669"/>
    <property type="project" value="TreeGrafter"/>
</dbReference>
<dbReference type="GO" id="GO:0005737">
    <property type="term" value="C:cytoplasm"/>
    <property type="evidence" value="ECO:0007669"/>
    <property type="project" value="TreeGrafter"/>
</dbReference>
<keyword evidence="12" id="KW-1185">Reference proteome</keyword>
<evidence type="ECO:0000256" key="5">
    <source>
        <dbReference type="ARBA" id="ARBA00039155"/>
    </source>
</evidence>
<gene>
    <name evidence="11" type="primary">ovca2</name>
    <name evidence="11" type="ORF">AOXY_G25230</name>
</gene>
<evidence type="ECO:0000256" key="4">
    <source>
        <dbReference type="ARBA" id="ARBA00022801"/>
    </source>
</evidence>
<comment type="similarity">
    <text evidence="1">Belongs to the LovG family.</text>
</comment>
<dbReference type="InterPro" id="IPR005645">
    <property type="entry name" value="FSH-like_dom"/>
</dbReference>
<comment type="catalytic activity">
    <reaction evidence="6">
        <text>a carboxylic ester + H2O = an alcohol + a carboxylate + H(+)</text>
        <dbReference type="Rhea" id="RHEA:21164"/>
        <dbReference type="ChEBI" id="CHEBI:15377"/>
        <dbReference type="ChEBI" id="CHEBI:15378"/>
        <dbReference type="ChEBI" id="CHEBI:29067"/>
        <dbReference type="ChEBI" id="CHEBI:30879"/>
        <dbReference type="ChEBI" id="CHEBI:33308"/>
        <dbReference type="EC" id="3.1.1.1"/>
    </reaction>
</comment>
<evidence type="ECO:0000313" key="12">
    <source>
        <dbReference type="Proteomes" id="UP001230051"/>
    </source>
</evidence>
<evidence type="ECO:0000256" key="7">
    <source>
        <dbReference type="ARBA" id="ARBA00093420"/>
    </source>
</evidence>
<comment type="function">
    <text evidence="7">Exhibits ester hydrolase activity with a strong preference for long-chain alkyl ester substrates and high selectivity against a variety of short, branched, and substituted esters. Is able to hydrolyze ester bonds within a wide range of p-nitrophenyl derivatives (C2-C14) in vitro, with a strong preference toward substrates of &gt;8 carbons.</text>
</comment>
<dbReference type="Proteomes" id="UP001230051">
    <property type="component" value="Unassembled WGS sequence"/>
</dbReference>
<evidence type="ECO:0000259" key="10">
    <source>
        <dbReference type="Pfam" id="PF03959"/>
    </source>
</evidence>
<comment type="caution">
    <text evidence="11">The sequence shown here is derived from an EMBL/GenBank/DDBJ whole genome shotgun (WGS) entry which is preliminary data.</text>
</comment>
<name>A0AAD8CTF0_ACIOX</name>
<proteinExistence type="inferred from homology"/>
<evidence type="ECO:0000256" key="6">
    <source>
        <dbReference type="ARBA" id="ARBA00051142"/>
    </source>
</evidence>
<dbReference type="Gene3D" id="3.40.50.1820">
    <property type="entry name" value="alpha/beta hydrolase"/>
    <property type="match status" value="1"/>
</dbReference>
<feature type="region of interest" description="Disordered" evidence="9">
    <location>
        <begin position="56"/>
        <end position="75"/>
    </location>
</feature>
<accession>A0AAD8CTF0</accession>
<organism evidence="11 12">
    <name type="scientific">Acipenser oxyrinchus oxyrinchus</name>
    <dbReference type="NCBI Taxonomy" id="40147"/>
    <lineage>
        <taxon>Eukaryota</taxon>
        <taxon>Metazoa</taxon>
        <taxon>Chordata</taxon>
        <taxon>Craniata</taxon>
        <taxon>Vertebrata</taxon>
        <taxon>Euteleostomi</taxon>
        <taxon>Actinopterygii</taxon>
        <taxon>Chondrostei</taxon>
        <taxon>Acipenseriformes</taxon>
        <taxon>Acipenseridae</taxon>
        <taxon>Acipenser</taxon>
    </lineage>
</organism>